<reference evidence="2 3" key="1">
    <citation type="journal article" date="2016" name="Nat. Commun.">
        <title>Thousands of microbial genomes shed light on interconnected biogeochemical processes in an aquifer system.</title>
        <authorList>
            <person name="Anantharaman K."/>
            <person name="Brown C.T."/>
            <person name="Hug L.A."/>
            <person name="Sharon I."/>
            <person name="Castelle C.J."/>
            <person name="Probst A.J."/>
            <person name="Thomas B.C."/>
            <person name="Singh A."/>
            <person name="Wilkins M.J."/>
            <person name="Karaoz U."/>
            <person name="Brodie E.L."/>
            <person name="Williams K.H."/>
            <person name="Hubbard S.S."/>
            <person name="Banfield J.F."/>
        </authorList>
    </citation>
    <scope>NUCLEOTIDE SEQUENCE [LARGE SCALE GENOMIC DNA]</scope>
    <source>
        <strain evidence="3">RIFCSPLOWO2_12_FULL_64_10</strain>
    </source>
</reference>
<proteinExistence type="predicted"/>
<evidence type="ECO:0000259" key="1">
    <source>
        <dbReference type="Pfam" id="PF01208"/>
    </source>
</evidence>
<dbReference type="AlphaFoldDB" id="A0A1F6CUZ6"/>
<dbReference type="EMBL" id="MFKF01000130">
    <property type="protein sequence ID" value="OGG52984.1"/>
    <property type="molecule type" value="Genomic_DNA"/>
</dbReference>
<dbReference type="PANTHER" id="PTHR47099:SF1">
    <property type="entry name" value="METHYLCOBAMIDE:COM METHYLTRANSFERASE MTBA"/>
    <property type="match status" value="1"/>
</dbReference>
<evidence type="ECO:0000313" key="3">
    <source>
        <dbReference type="Proteomes" id="UP000178606"/>
    </source>
</evidence>
<gene>
    <name evidence="2" type="ORF">A3F84_19240</name>
</gene>
<dbReference type="InterPro" id="IPR000257">
    <property type="entry name" value="Uroporphyrinogen_deCOase"/>
</dbReference>
<dbReference type="SUPFAM" id="SSF51726">
    <property type="entry name" value="UROD/MetE-like"/>
    <property type="match status" value="1"/>
</dbReference>
<comment type="caution">
    <text evidence="2">The sequence shown here is derived from an EMBL/GenBank/DDBJ whole genome shotgun (WGS) entry which is preliminary data.</text>
</comment>
<dbReference type="GO" id="GO:0004853">
    <property type="term" value="F:uroporphyrinogen decarboxylase activity"/>
    <property type="evidence" value="ECO:0007669"/>
    <property type="project" value="InterPro"/>
</dbReference>
<evidence type="ECO:0000313" key="2">
    <source>
        <dbReference type="EMBL" id="OGG52984.1"/>
    </source>
</evidence>
<name>A0A1F6CUZ6_HANXR</name>
<sequence length="353" mass="40973">MTPRERVRTALDLKAPDRAPIYESFFWATTLERWRGEGLPADADPYEYFGFDLRRLSVDTSFGFREQVLEETDEHVVVRTTDGGIDRRFKQEASERGVQHLSYPIETFEDWVRLRDHLRPEGRLTEWHIGRHARCLKAGLFLFYDSREPFWAALNKVGYEKFLMKFYLEPELIRDMLDAHERLVIGTFERAQRQGLRYDGAYFRSDIATVKGPILSPSMYREFILPCHRRLCAYFRDRGMPIMLHCDGNFNELIPLAIEAGFTAITPMEARTGMDVRVLKKQYGDRLAFMGNIDVDVMSAGDRAAIQEEVRSKTLIAKQGGGFIFHSDGSIPPTVSFQDFCYVIDIAREYGRY</sequence>
<dbReference type="InterPro" id="IPR038071">
    <property type="entry name" value="UROD/MetE-like_sf"/>
</dbReference>
<dbReference type="GO" id="GO:0006779">
    <property type="term" value="P:porphyrin-containing compound biosynthetic process"/>
    <property type="evidence" value="ECO:0007669"/>
    <property type="project" value="InterPro"/>
</dbReference>
<protein>
    <recommendedName>
        <fullName evidence="1">Uroporphyrinogen decarboxylase (URO-D) domain-containing protein</fullName>
    </recommendedName>
</protein>
<organism evidence="2 3">
    <name type="scientific">Handelsmanbacteria sp. (strain RIFCSPLOWO2_12_FULL_64_10)</name>
    <dbReference type="NCBI Taxonomy" id="1817868"/>
    <lineage>
        <taxon>Bacteria</taxon>
        <taxon>Candidatus Handelsmaniibacteriota</taxon>
    </lineage>
</organism>
<dbReference type="Proteomes" id="UP000178606">
    <property type="component" value="Unassembled WGS sequence"/>
</dbReference>
<feature type="domain" description="Uroporphyrinogen decarboxylase (URO-D)" evidence="1">
    <location>
        <begin position="156"/>
        <end position="350"/>
    </location>
</feature>
<dbReference type="Gene3D" id="3.20.20.210">
    <property type="match status" value="1"/>
</dbReference>
<dbReference type="Pfam" id="PF01208">
    <property type="entry name" value="URO-D"/>
    <property type="match status" value="1"/>
</dbReference>
<dbReference type="InterPro" id="IPR052024">
    <property type="entry name" value="Methanogen_methyltrans"/>
</dbReference>
<dbReference type="PANTHER" id="PTHR47099">
    <property type="entry name" value="METHYLCOBAMIDE:COM METHYLTRANSFERASE MTBA"/>
    <property type="match status" value="1"/>
</dbReference>
<accession>A0A1F6CUZ6</accession>